<evidence type="ECO:0000256" key="2">
    <source>
        <dbReference type="ARBA" id="ARBA00004370"/>
    </source>
</evidence>
<evidence type="ECO:0000256" key="5">
    <source>
        <dbReference type="ARBA" id="ARBA00022679"/>
    </source>
</evidence>
<keyword evidence="9" id="KW-0902">Two-component regulatory system</keyword>
<dbReference type="SUPFAM" id="SSF158472">
    <property type="entry name" value="HAMP domain-like"/>
    <property type="match status" value="1"/>
</dbReference>
<accession>A0ABW5UII8</accession>
<feature type="transmembrane region" description="Helical" evidence="11">
    <location>
        <begin position="12"/>
        <end position="34"/>
    </location>
</feature>
<dbReference type="InterPro" id="IPR003660">
    <property type="entry name" value="HAMP_dom"/>
</dbReference>
<dbReference type="Pfam" id="PF02518">
    <property type="entry name" value="HATPase_c"/>
    <property type="match status" value="1"/>
</dbReference>
<feature type="transmembrane region" description="Helical" evidence="11">
    <location>
        <begin position="87"/>
        <end position="108"/>
    </location>
</feature>
<dbReference type="Proteomes" id="UP001597463">
    <property type="component" value="Unassembled WGS sequence"/>
</dbReference>
<dbReference type="SMART" id="SM00388">
    <property type="entry name" value="HisKA"/>
    <property type="match status" value="1"/>
</dbReference>
<dbReference type="SMART" id="SM00304">
    <property type="entry name" value="HAMP"/>
    <property type="match status" value="1"/>
</dbReference>
<evidence type="ECO:0000256" key="10">
    <source>
        <dbReference type="ARBA" id="ARBA00023136"/>
    </source>
</evidence>
<dbReference type="RefSeq" id="WP_066475202.1">
    <property type="nucleotide sequence ID" value="NZ_BCNT01000004.1"/>
</dbReference>
<dbReference type="CDD" id="cd00075">
    <property type="entry name" value="HATPase"/>
    <property type="match status" value="1"/>
</dbReference>
<keyword evidence="15" id="KW-1185">Reference proteome</keyword>
<evidence type="ECO:0000259" key="13">
    <source>
        <dbReference type="PROSITE" id="PS50885"/>
    </source>
</evidence>
<dbReference type="Pfam" id="PF00512">
    <property type="entry name" value="HisKA"/>
    <property type="match status" value="1"/>
</dbReference>
<dbReference type="Gene3D" id="6.10.340.10">
    <property type="match status" value="1"/>
</dbReference>
<evidence type="ECO:0000256" key="1">
    <source>
        <dbReference type="ARBA" id="ARBA00000085"/>
    </source>
</evidence>
<evidence type="ECO:0000256" key="4">
    <source>
        <dbReference type="ARBA" id="ARBA00022553"/>
    </source>
</evidence>
<evidence type="ECO:0000313" key="14">
    <source>
        <dbReference type="EMBL" id="MFD2753389.1"/>
    </source>
</evidence>
<dbReference type="PROSITE" id="PS50885">
    <property type="entry name" value="HAMP"/>
    <property type="match status" value="1"/>
</dbReference>
<evidence type="ECO:0000256" key="3">
    <source>
        <dbReference type="ARBA" id="ARBA00012438"/>
    </source>
</evidence>
<dbReference type="InterPro" id="IPR003661">
    <property type="entry name" value="HisK_dim/P_dom"/>
</dbReference>
<comment type="subcellular location">
    <subcellularLocation>
        <location evidence="2">Membrane</location>
    </subcellularLocation>
</comment>
<evidence type="ECO:0000256" key="6">
    <source>
        <dbReference type="ARBA" id="ARBA00022692"/>
    </source>
</evidence>
<name>A0ABW5UII8_9BURK</name>
<dbReference type="InterPro" id="IPR005467">
    <property type="entry name" value="His_kinase_dom"/>
</dbReference>
<organism evidence="14 15">
    <name type="scientific">Comamonas terrae</name>
    <dbReference type="NCBI Taxonomy" id="673548"/>
    <lineage>
        <taxon>Bacteria</taxon>
        <taxon>Pseudomonadati</taxon>
        <taxon>Pseudomonadota</taxon>
        <taxon>Betaproteobacteria</taxon>
        <taxon>Burkholderiales</taxon>
        <taxon>Comamonadaceae</taxon>
        <taxon>Comamonas</taxon>
    </lineage>
</organism>
<keyword evidence="7 14" id="KW-0418">Kinase</keyword>
<keyword evidence="4" id="KW-0597">Phosphoprotein</keyword>
<dbReference type="GO" id="GO:0016301">
    <property type="term" value="F:kinase activity"/>
    <property type="evidence" value="ECO:0007669"/>
    <property type="project" value="UniProtKB-KW"/>
</dbReference>
<keyword evidence="6 11" id="KW-0812">Transmembrane</keyword>
<dbReference type="InterPro" id="IPR036097">
    <property type="entry name" value="HisK_dim/P_sf"/>
</dbReference>
<dbReference type="InterPro" id="IPR050428">
    <property type="entry name" value="TCS_sensor_his_kinase"/>
</dbReference>
<evidence type="ECO:0000256" key="7">
    <source>
        <dbReference type="ARBA" id="ARBA00022777"/>
    </source>
</evidence>
<dbReference type="SMART" id="SM00387">
    <property type="entry name" value="HATPase_c"/>
    <property type="match status" value="1"/>
</dbReference>
<dbReference type="PANTHER" id="PTHR45436">
    <property type="entry name" value="SENSOR HISTIDINE KINASE YKOH"/>
    <property type="match status" value="1"/>
</dbReference>
<sequence length="391" mass="42913">MALGLNRIWVRFGLWITATVLVTIASLTLGVLVFSELQYRDFYKNLPASVQAELDELNARKLDDSPRALQIYSQYWDGGDLYFGERWSLLIGLAVCVPLGLGAGFWVSRRITRPLASMVEVAKRVEQGDLAARAVKGKAHGEMAEMIDTFNGMVDSLETLENERRATAASISHELRTPLTVLQARLHAMCDGVIDASPAEIRMLLSQVEHLGRLVGDLHTLSMADAGQLSLQKRKLDLAELVGEVVDQLHPQLQEQGMQLSLTLPVQEGSGTTEIRADADRMRQIISNLISNAMRHAGSGHWLGVEVATETDAQLEQWVVLRISDAGPGLPAELQSHPFQRFAQAPGKRRREGSGLGLSIVRALTVLQGGTVHADSSERGGARFNLRFPRS</sequence>
<keyword evidence="10 11" id="KW-0472">Membrane</keyword>
<protein>
    <recommendedName>
        <fullName evidence="3">histidine kinase</fullName>
        <ecNumber evidence="3">2.7.13.3</ecNumber>
    </recommendedName>
</protein>
<gene>
    <name evidence="14" type="ORF">ACFSW6_04785</name>
</gene>
<dbReference type="PRINTS" id="PR00344">
    <property type="entry name" value="BCTRLSENSOR"/>
</dbReference>
<proteinExistence type="predicted"/>
<dbReference type="CDD" id="cd00082">
    <property type="entry name" value="HisKA"/>
    <property type="match status" value="1"/>
</dbReference>
<comment type="catalytic activity">
    <reaction evidence="1">
        <text>ATP + protein L-histidine = ADP + protein N-phospho-L-histidine.</text>
        <dbReference type="EC" id="2.7.13.3"/>
    </reaction>
</comment>
<dbReference type="InterPro" id="IPR004358">
    <property type="entry name" value="Sig_transdc_His_kin-like_C"/>
</dbReference>
<evidence type="ECO:0000313" key="15">
    <source>
        <dbReference type="Proteomes" id="UP001597463"/>
    </source>
</evidence>
<dbReference type="Pfam" id="PF00672">
    <property type="entry name" value="HAMP"/>
    <property type="match status" value="1"/>
</dbReference>
<dbReference type="Gene3D" id="3.30.565.10">
    <property type="entry name" value="Histidine kinase-like ATPase, C-terminal domain"/>
    <property type="match status" value="1"/>
</dbReference>
<evidence type="ECO:0000256" key="11">
    <source>
        <dbReference type="SAM" id="Phobius"/>
    </source>
</evidence>
<dbReference type="EMBL" id="JBHUMV010000002">
    <property type="protein sequence ID" value="MFD2753389.1"/>
    <property type="molecule type" value="Genomic_DNA"/>
</dbReference>
<comment type="caution">
    <text evidence="14">The sequence shown here is derived from an EMBL/GenBank/DDBJ whole genome shotgun (WGS) entry which is preliminary data.</text>
</comment>
<keyword evidence="5" id="KW-0808">Transferase</keyword>
<keyword evidence="8 11" id="KW-1133">Transmembrane helix</keyword>
<dbReference type="PROSITE" id="PS50109">
    <property type="entry name" value="HIS_KIN"/>
    <property type="match status" value="1"/>
</dbReference>
<feature type="domain" description="HAMP" evidence="13">
    <location>
        <begin position="109"/>
        <end position="162"/>
    </location>
</feature>
<dbReference type="SUPFAM" id="SSF47384">
    <property type="entry name" value="Homodimeric domain of signal transducing histidine kinase"/>
    <property type="match status" value="1"/>
</dbReference>
<dbReference type="CDD" id="cd06225">
    <property type="entry name" value="HAMP"/>
    <property type="match status" value="1"/>
</dbReference>
<dbReference type="InterPro" id="IPR003594">
    <property type="entry name" value="HATPase_dom"/>
</dbReference>
<dbReference type="EC" id="2.7.13.3" evidence="3"/>
<evidence type="ECO:0000259" key="12">
    <source>
        <dbReference type="PROSITE" id="PS50109"/>
    </source>
</evidence>
<reference evidence="15" key="1">
    <citation type="journal article" date="2019" name="Int. J. Syst. Evol. Microbiol.">
        <title>The Global Catalogue of Microorganisms (GCM) 10K type strain sequencing project: providing services to taxonomists for standard genome sequencing and annotation.</title>
        <authorList>
            <consortium name="The Broad Institute Genomics Platform"/>
            <consortium name="The Broad Institute Genome Sequencing Center for Infectious Disease"/>
            <person name="Wu L."/>
            <person name="Ma J."/>
        </authorList>
    </citation>
    <scope>NUCLEOTIDE SEQUENCE [LARGE SCALE GENOMIC DNA]</scope>
    <source>
        <strain evidence="15">TISTR 1906</strain>
    </source>
</reference>
<feature type="domain" description="Histidine kinase" evidence="12">
    <location>
        <begin position="170"/>
        <end position="391"/>
    </location>
</feature>
<evidence type="ECO:0000256" key="8">
    <source>
        <dbReference type="ARBA" id="ARBA00022989"/>
    </source>
</evidence>
<dbReference type="Gene3D" id="1.10.287.130">
    <property type="match status" value="1"/>
</dbReference>
<dbReference type="InterPro" id="IPR036890">
    <property type="entry name" value="HATPase_C_sf"/>
</dbReference>
<dbReference type="PANTHER" id="PTHR45436:SF5">
    <property type="entry name" value="SENSOR HISTIDINE KINASE TRCS"/>
    <property type="match status" value="1"/>
</dbReference>
<evidence type="ECO:0000256" key="9">
    <source>
        <dbReference type="ARBA" id="ARBA00023012"/>
    </source>
</evidence>
<dbReference type="SUPFAM" id="SSF55874">
    <property type="entry name" value="ATPase domain of HSP90 chaperone/DNA topoisomerase II/histidine kinase"/>
    <property type="match status" value="1"/>
</dbReference>